<reference evidence="2 3" key="1">
    <citation type="submission" date="2018-05" db="EMBL/GenBank/DDBJ databases">
        <title>Pararhodobacter marina sp. nov., isolated from deep-sea water of the Indian Ocean.</title>
        <authorList>
            <person name="Lai Q.Sr."/>
            <person name="Liu X."/>
            <person name="Shao Z."/>
        </authorList>
    </citation>
    <scope>NUCLEOTIDE SEQUENCE [LARGE SCALE GENOMIC DNA]</scope>
    <source>
        <strain evidence="2 3">CIC4N-9</strain>
    </source>
</reference>
<protein>
    <recommendedName>
        <fullName evidence="1">DUF6455 domain-containing protein</fullName>
    </recommendedName>
</protein>
<dbReference type="Pfam" id="PF20056">
    <property type="entry name" value="DUF6455"/>
    <property type="match status" value="1"/>
</dbReference>
<comment type="caution">
    <text evidence="2">The sequence shown here is derived from an EMBL/GenBank/DDBJ whole genome shotgun (WGS) entry which is preliminary data.</text>
</comment>
<organism evidence="2 3">
    <name type="scientific">Pararhodobacter marinus</name>
    <dbReference type="NCBI Taxonomy" id="2184063"/>
    <lineage>
        <taxon>Bacteria</taxon>
        <taxon>Pseudomonadati</taxon>
        <taxon>Pseudomonadota</taxon>
        <taxon>Alphaproteobacteria</taxon>
        <taxon>Rhodobacterales</taxon>
        <taxon>Paracoccaceae</taxon>
        <taxon>Pararhodobacter</taxon>
    </lineage>
</organism>
<evidence type="ECO:0000259" key="1">
    <source>
        <dbReference type="Pfam" id="PF20056"/>
    </source>
</evidence>
<gene>
    <name evidence="2" type="ORF">C4N9_12495</name>
</gene>
<keyword evidence="3" id="KW-1185">Reference proteome</keyword>
<dbReference type="GeneID" id="94365710"/>
<dbReference type="EMBL" id="QEYD01000007">
    <property type="protein sequence ID" value="PWE28163.1"/>
    <property type="molecule type" value="Genomic_DNA"/>
</dbReference>
<evidence type="ECO:0000313" key="3">
    <source>
        <dbReference type="Proteomes" id="UP000244940"/>
    </source>
</evidence>
<sequence length="123" mass="13743">MMERFLRMFRLSRDLHEINALSDAELADMGVTRTEALQLVALPDEVPARVAEMARLFGLSMAELMADRRVWHEVLGRCNGCTDPGTCHRFMAREEPGASVDTATLTFCPNRATFDELAQGVRG</sequence>
<dbReference type="AlphaFoldDB" id="A0A2U2C8G9"/>
<proteinExistence type="predicted"/>
<evidence type="ECO:0000313" key="2">
    <source>
        <dbReference type="EMBL" id="PWE28163.1"/>
    </source>
</evidence>
<feature type="domain" description="DUF6455" evidence="1">
    <location>
        <begin position="48"/>
        <end position="119"/>
    </location>
</feature>
<dbReference type="Proteomes" id="UP000244940">
    <property type="component" value="Unassembled WGS sequence"/>
</dbReference>
<dbReference type="InterPro" id="IPR045601">
    <property type="entry name" value="DUF6455"/>
</dbReference>
<accession>A0A2U2C8G9</accession>
<dbReference type="OrthoDB" id="7707449at2"/>
<dbReference type="RefSeq" id="WP_109533670.1">
    <property type="nucleotide sequence ID" value="NZ_QEYD01000007.1"/>
</dbReference>
<name>A0A2U2C8G9_9RHOB</name>